<accession>A0A6S6NZA2</accession>
<feature type="compositionally biased region" description="Polar residues" evidence="1">
    <location>
        <begin position="122"/>
        <end position="131"/>
    </location>
</feature>
<evidence type="ECO:0000313" key="4">
    <source>
        <dbReference type="Proteomes" id="UP000515734"/>
    </source>
</evidence>
<gene>
    <name evidence="3" type="ORF">NIIDNTM18_06830</name>
</gene>
<dbReference type="Proteomes" id="UP000515734">
    <property type="component" value="Chromosome"/>
</dbReference>
<dbReference type="AlphaFoldDB" id="A0A6S6NZA2"/>
<proteinExistence type="predicted"/>
<feature type="transmembrane region" description="Helical" evidence="2">
    <location>
        <begin position="6"/>
        <end position="23"/>
    </location>
</feature>
<evidence type="ECO:0000313" key="3">
    <source>
        <dbReference type="EMBL" id="BCI51405.1"/>
    </source>
</evidence>
<reference evidence="3 4" key="1">
    <citation type="submission" date="2020-07" db="EMBL/GenBank/DDBJ databases">
        <title>Complete genome sequence of Mycolicibacterium litorale like strain isolated from cardiac implantable electronic device infection.</title>
        <authorList>
            <person name="Fukano H."/>
            <person name="Miyama H."/>
            <person name="Hoshino Y."/>
        </authorList>
    </citation>
    <scope>NUCLEOTIDE SEQUENCE [LARGE SCALE GENOMIC DNA]</scope>
    <source>
        <strain evidence="3 4">NIIDNTM18</strain>
    </source>
</reference>
<keyword evidence="2" id="KW-1133">Transmembrane helix</keyword>
<dbReference type="EMBL" id="AP023287">
    <property type="protein sequence ID" value="BCI51405.1"/>
    <property type="molecule type" value="Genomic_DNA"/>
</dbReference>
<feature type="transmembrane region" description="Helical" evidence="2">
    <location>
        <begin position="53"/>
        <end position="71"/>
    </location>
</feature>
<dbReference type="RefSeq" id="WP_185294372.1">
    <property type="nucleotide sequence ID" value="NZ_AP023287.1"/>
</dbReference>
<protein>
    <submittedName>
        <fullName evidence="3">Uncharacterized protein</fullName>
    </submittedName>
</protein>
<evidence type="ECO:0000256" key="2">
    <source>
        <dbReference type="SAM" id="Phobius"/>
    </source>
</evidence>
<evidence type="ECO:0000256" key="1">
    <source>
        <dbReference type="SAM" id="MobiDB-lite"/>
    </source>
</evidence>
<feature type="compositionally biased region" description="Basic and acidic residues" evidence="1">
    <location>
        <begin position="98"/>
        <end position="107"/>
    </location>
</feature>
<sequence length="131" mass="13915">MVNPIFAVTAILGVLVPLVPSNDERTARRLYWTGTVIASMSAFFALYPPQLGGGFGLALALAAGMLIRAYMSTSHIRIRGRTYAFGLRDNVGVIVADDNSRPNEGHSLDPAPDSYGGFATAAKSTRSVQAQ</sequence>
<feature type="region of interest" description="Disordered" evidence="1">
    <location>
        <begin position="98"/>
        <end position="131"/>
    </location>
</feature>
<organism evidence="3 4">
    <name type="scientific">Mycolicibacterium litorale</name>
    <dbReference type="NCBI Taxonomy" id="758802"/>
    <lineage>
        <taxon>Bacteria</taxon>
        <taxon>Bacillati</taxon>
        <taxon>Actinomycetota</taxon>
        <taxon>Actinomycetes</taxon>
        <taxon>Mycobacteriales</taxon>
        <taxon>Mycobacteriaceae</taxon>
        <taxon>Mycolicibacterium</taxon>
    </lineage>
</organism>
<keyword evidence="2" id="KW-0812">Transmembrane</keyword>
<name>A0A6S6NZA2_9MYCO</name>
<feature type="transmembrane region" description="Helical" evidence="2">
    <location>
        <begin position="30"/>
        <end position="47"/>
    </location>
</feature>
<keyword evidence="2" id="KW-0472">Membrane</keyword>